<keyword evidence="4 8" id="KW-1133">Transmembrane helix</keyword>
<evidence type="ECO:0000256" key="6">
    <source>
        <dbReference type="ARBA" id="ARBA00023136"/>
    </source>
</evidence>
<evidence type="ECO:0000313" key="10">
    <source>
        <dbReference type="EMBL" id="TCS63081.1"/>
    </source>
</evidence>
<comment type="subcellular location">
    <subcellularLocation>
        <location evidence="1">Cell membrane</location>
        <topology evidence="1">Multi-pass membrane protein</topology>
    </subcellularLocation>
    <subcellularLocation>
        <location evidence="7">Membrane</location>
        <topology evidence="7">Multi-pass membrane protein</topology>
    </subcellularLocation>
</comment>
<reference evidence="10 11" key="1">
    <citation type="submission" date="2019-03" db="EMBL/GenBank/DDBJ databases">
        <title>Genomic Encyclopedia of Type Strains, Phase IV (KMG-IV): sequencing the most valuable type-strain genomes for metagenomic binning, comparative biology and taxonomic classification.</title>
        <authorList>
            <person name="Goeker M."/>
        </authorList>
    </citation>
    <scope>NUCLEOTIDE SEQUENCE [LARGE SCALE GENOMIC DNA]</scope>
    <source>
        <strain evidence="10 11">DSM 101688</strain>
    </source>
</reference>
<feature type="transmembrane region" description="Helical" evidence="8">
    <location>
        <begin position="6"/>
        <end position="24"/>
    </location>
</feature>
<comment type="caution">
    <text evidence="10">The sequence shown here is derived from an EMBL/GenBank/DDBJ whole genome shotgun (WGS) entry which is preliminary data.</text>
</comment>
<keyword evidence="3 7" id="KW-0812">Transmembrane</keyword>
<dbReference type="AlphaFoldDB" id="A0A4V2UNR5"/>
<feature type="transmembrane region" description="Helical" evidence="8">
    <location>
        <begin position="223"/>
        <end position="246"/>
    </location>
</feature>
<dbReference type="EMBL" id="SLZW01000004">
    <property type="protein sequence ID" value="TCS63081.1"/>
    <property type="molecule type" value="Genomic_DNA"/>
</dbReference>
<dbReference type="PRINTS" id="PR01437">
    <property type="entry name" value="NUOXDRDTASE4"/>
</dbReference>
<feature type="transmembrane region" description="Helical" evidence="8">
    <location>
        <begin position="459"/>
        <end position="482"/>
    </location>
</feature>
<protein>
    <submittedName>
        <fullName evidence="10">Formate hydrogenlyase subunit 3/multisubunit Na+/H+ antiporter MnhD subunit</fullName>
    </submittedName>
</protein>
<feature type="transmembrane region" description="Helical" evidence="8">
    <location>
        <begin position="258"/>
        <end position="281"/>
    </location>
</feature>
<proteinExistence type="predicted"/>
<dbReference type="InterPro" id="IPR001750">
    <property type="entry name" value="ND/Mrp_TM"/>
</dbReference>
<dbReference type="Proteomes" id="UP000295304">
    <property type="component" value="Unassembled WGS sequence"/>
</dbReference>
<keyword evidence="10" id="KW-0456">Lyase</keyword>
<dbReference type="PANTHER" id="PTHR42682:SF3">
    <property type="entry name" value="FORMATE HYDROGENLYASE SUBUNIT 3-RELATED"/>
    <property type="match status" value="1"/>
</dbReference>
<dbReference type="InterPro" id="IPR052175">
    <property type="entry name" value="ComplexI-like_HydComp"/>
</dbReference>
<evidence type="ECO:0000313" key="11">
    <source>
        <dbReference type="Proteomes" id="UP000295304"/>
    </source>
</evidence>
<dbReference type="PANTHER" id="PTHR42682">
    <property type="entry name" value="HYDROGENASE-4 COMPONENT F"/>
    <property type="match status" value="1"/>
</dbReference>
<evidence type="ECO:0000256" key="2">
    <source>
        <dbReference type="ARBA" id="ARBA00022475"/>
    </source>
</evidence>
<keyword evidence="2" id="KW-1003">Cell membrane</keyword>
<feature type="transmembrane region" description="Helical" evidence="8">
    <location>
        <begin position="514"/>
        <end position="539"/>
    </location>
</feature>
<evidence type="ECO:0000256" key="4">
    <source>
        <dbReference type="ARBA" id="ARBA00022989"/>
    </source>
</evidence>
<feature type="transmembrane region" description="Helical" evidence="8">
    <location>
        <begin position="31"/>
        <end position="52"/>
    </location>
</feature>
<organism evidence="10 11">
    <name type="scientific">Varunaivibrio sulfuroxidans</name>
    <dbReference type="NCBI Taxonomy" id="1773489"/>
    <lineage>
        <taxon>Bacteria</taxon>
        <taxon>Pseudomonadati</taxon>
        <taxon>Pseudomonadota</taxon>
        <taxon>Alphaproteobacteria</taxon>
        <taxon>Rhodospirillales</taxon>
        <taxon>Magnetovibrionaceae</taxon>
        <taxon>Varunaivibrio</taxon>
    </lineage>
</organism>
<dbReference type="InterPro" id="IPR003918">
    <property type="entry name" value="NADH_UbQ_OxRdtase"/>
</dbReference>
<feature type="domain" description="NADH:quinone oxidoreductase/Mrp antiporter transmembrane" evidence="9">
    <location>
        <begin position="118"/>
        <end position="413"/>
    </location>
</feature>
<sequence length="662" mass="69876">MSNELVLVAPLTWGVAALLALVGWRIAFARILLAVGGLSLLAAIVMRLPGGMSAVRTPLGFDGAVFQLTPDALWLMGFGLPGAVLAGWLGTTARRQRMWIVGVALSLIGALGVFGLQDAVSFVIAWEIMSLGGAIMILGEHLHAETGRPVLFMLALLEVGAVAMILAFVMISAQGGDISLFDFAAQMKAMPRTEQLFVGLLLLFGFGAKLGMLPFYEWFPGAYGAGSGASGAILSGVVLNAAFFGLSRGVVSWLPVGAAFAVSLPGIFLVAIAVISAILAALYAFQQEDWRRLLSFSSAENGSIAICLLGVSLMFRHDGLTDLAGLAWTVAAIHLAGHALAKGAMFLVADGVYRASGSYRIVGRGFVAKSSFIFGVGAFFAAMSLAAMPPQAGFVSEWFLFQTVFQGFHLTSLASRLTAALAGAGLALTAAIAFATYVKVFGIGLLGHNAQSKYRMPGATSAAVGALGGLVLALAVGMPVWLGGLEKGVTTLFGSDGVSRMREGWLLVPLTSKFAFISPSMLVIAMPLLAIIPLGLLLLSRRRAVRVVPVWYGGTRPDPARAATTTLTFSNALRTFYSFIYQPTVTTEREAAHEGNGQPYFTRRLIFSHDVAPIFGPYLFAPLEKFVVALAARLRVIQSGHLNVYLAMIGLLLLIILLITLL</sequence>
<feature type="transmembrane region" description="Helical" evidence="8">
    <location>
        <begin position="642"/>
        <end position="661"/>
    </location>
</feature>
<dbReference type="GO" id="GO:0008137">
    <property type="term" value="F:NADH dehydrogenase (ubiquinone) activity"/>
    <property type="evidence" value="ECO:0007669"/>
    <property type="project" value="InterPro"/>
</dbReference>
<dbReference type="GO" id="GO:0005886">
    <property type="term" value="C:plasma membrane"/>
    <property type="evidence" value="ECO:0007669"/>
    <property type="project" value="UniProtKB-SubCell"/>
</dbReference>
<feature type="transmembrane region" description="Helical" evidence="8">
    <location>
        <begin position="151"/>
        <end position="176"/>
    </location>
</feature>
<name>A0A4V2UNR5_9PROT</name>
<feature type="transmembrane region" description="Helical" evidence="8">
    <location>
        <begin position="98"/>
        <end position="116"/>
    </location>
</feature>
<feature type="transmembrane region" description="Helical" evidence="8">
    <location>
        <begin position="293"/>
        <end position="315"/>
    </location>
</feature>
<dbReference type="RefSeq" id="WP_132938812.1">
    <property type="nucleotide sequence ID" value="NZ_CP119676.1"/>
</dbReference>
<keyword evidence="6 8" id="KW-0472">Membrane</keyword>
<evidence type="ECO:0000256" key="8">
    <source>
        <dbReference type="SAM" id="Phobius"/>
    </source>
</evidence>
<evidence type="ECO:0000256" key="3">
    <source>
        <dbReference type="ARBA" id="ARBA00022692"/>
    </source>
</evidence>
<evidence type="ECO:0000256" key="1">
    <source>
        <dbReference type="ARBA" id="ARBA00004651"/>
    </source>
</evidence>
<gene>
    <name evidence="10" type="ORF">EDD55_104174</name>
</gene>
<dbReference type="Pfam" id="PF00361">
    <property type="entry name" value="Proton_antipo_M"/>
    <property type="match status" value="1"/>
</dbReference>
<dbReference type="GO" id="GO:0042773">
    <property type="term" value="P:ATP synthesis coupled electron transport"/>
    <property type="evidence" value="ECO:0007669"/>
    <property type="project" value="InterPro"/>
</dbReference>
<keyword evidence="11" id="KW-1185">Reference proteome</keyword>
<dbReference type="OrthoDB" id="9811798at2"/>
<feature type="transmembrane region" description="Helical" evidence="8">
    <location>
        <begin position="72"/>
        <end position="91"/>
    </location>
</feature>
<feature type="transmembrane region" description="Helical" evidence="8">
    <location>
        <begin position="417"/>
        <end position="438"/>
    </location>
</feature>
<feature type="transmembrane region" description="Helical" evidence="8">
    <location>
        <begin position="327"/>
        <end position="349"/>
    </location>
</feature>
<keyword evidence="5" id="KW-0560">Oxidoreductase</keyword>
<accession>A0A4V2UNR5</accession>
<dbReference type="GO" id="GO:0016491">
    <property type="term" value="F:oxidoreductase activity"/>
    <property type="evidence" value="ECO:0007669"/>
    <property type="project" value="UniProtKB-KW"/>
</dbReference>
<evidence type="ECO:0000259" key="9">
    <source>
        <dbReference type="Pfam" id="PF00361"/>
    </source>
</evidence>
<dbReference type="GO" id="GO:0016829">
    <property type="term" value="F:lyase activity"/>
    <property type="evidence" value="ECO:0007669"/>
    <property type="project" value="UniProtKB-KW"/>
</dbReference>
<feature type="transmembrane region" description="Helical" evidence="8">
    <location>
        <begin position="196"/>
        <end position="216"/>
    </location>
</feature>
<evidence type="ECO:0000256" key="5">
    <source>
        <dbReference type="ARBA" id="ARBA00023002"/>
    </source>
</evidence>
<feature type="transmembrane region" description="Helical" evidence="8">
    <location>
        <begin position="122"/>
        <end position="139"/>
    </location>
</feature>
<evidence type="ECO:0000256" key="7">
    <source>
        <dbReference type="RuleBase" id="RU000320"/>
    </source>
</evidence>
<feature type="transmembrane region" description="Helical" evidence="8">
    <location>
        <begin position="370"/>
        <end position="388"/>
    </location>
</feature>